<accession>A0ABN5Y5B9</accession>
<evidence type="ECO:0000256" key="2">
    <source>
        <dbReference type="ARBA" id="ARBA00008138"/>
    </source>
</evidence>
<name>A0ABN5Y5B9_MYCME</name>
<proteinExistence type="inferred from homology"/>
<dbReference type="GO" id="GO:0032259">
    <property type="term" value="P:methylation"/>
    <property type="evidence" value="ECO:0007669"/>
    <property type="project" value="UniProtKB-KW"/>
</dbReference>
<comment type="similarity">
    <text evidence="2 6">Belongs to the UPF0677 family.</text>
</comment>
<dbReference type="EMBL" id="AP022567">
    <property type="protein sequence ID" value="BBX32828.1"/>
    <property type="molecule type" value="Genomic_DNA"/>
</dbReference>
<dbReference type="PANTHER" id="PTHR43619">
    <property type="entry name" value="S-ADENOSYL-L-METHIONINE-DEPENDENT METHYLTRANSFERASE YKTD-RELATED"/>
    <property type="match status" value="1"/>
</dbReference>
<dbReference type="Pfam" id="PF04072">
    <property type="entry name" value="LCM"/>
    <property type="match status" value="1"/>
</dbReference>
<dbReference type="EC" id="2.1.1.-" evidence="6"/>
<feature type="region of interest" description="Disordered" evidence="7">
    <location>
        <begin position="251"/>
        <end position="308"/>
    </location>
</feature>
<dbReference type="SUPFAM" id="SSF53335">
    <property type="entry name" value="S-adenosyl-L-methionine-dependent methyltransferases"/>
    <property type="match status" value="1"/>
</dbReference>
<dbReference type="InterPro" id="IPR007213">
    <property type="entry name" value="Ppm1/Ppm2/Tcmp"/>
</dbReference>
<organism evidence="8 9">
    <name type="scientific">Mycolicibacterium mageritense</name>
    <name type="common">Mycobacterium mageritense</name>
    <dbReference type="NCBI Taxonomy" id="53462"/>
    <lineage>
        <taxon>Bacteria</taxon>
        <taxon>Bacillati</taxon>
        <taxon>Actinomycetota</taxon>
        <taxon>Actinomycetes</taxon>
        <taxon>Mycobacteriales</taxon>
        <taxon>Mycobacteriaceae</taxon>
        <taxon>Mycolicibacterium</taxon>
    </lineage>
</organism>
<gene>
    <name evidence="8" type="ORF">MMAGJ_21100</name>
</gene>
<evidence type="ECO:0000256" key="4">
    <source>
        <dbReference type="ARBA" id="ARBA00022679"/>
    </source>
</evidence>
<comment type="function">
    <text evidence="1 6">Exhibits S-adenosyl-L-methionine-dependent methyltransferase activity.</text>
</comment>
<feature type="compositionally biased region" description="Basic and acidic residues" evidence="7">
    <location>
        <begin position="290"/>
        <end position="308"/>
    </location>
</feature>
<evidence type="ECO:0000313" key="9">
    <source>
        <dbReference type="Proteomes" id="UP000465622"/>
    </source>
</evidence>
<evidence type="ECO:0000256" key="5">
    <source>
        <dbReference type="ARBA" id="ARBA00022691"/>
    </source>
</evidence>
<evidence type="ECO:0000256" key="1">
    <source>
        <dbReference type="ARBA" id="ARBA00003907"/>
    </source>
</evidence>
<dbReference type="GO" id="GO:0008168">
    <property type="term" value="F:methyltransferase activity"/>
    <property type="evidence" value="ECO:0007669"/>
    <property type="project" value="UniProtKB-KW"/>
</dbReference>
<keyword evidence="5 6" id="KW-0949">S-adenosyl-L-methionine</keyword>
<dbReference type="Proteomes" id="UP000465622">
    <property type="component" value="Chromosome"/>
</dbReference>
<reference evidence="8 9" key="1">
    <citation type="journal article" date="2019" name="Emerg. Microbes Infect.">
        <title>Comprehensive subspecies identification of 175 nontuberculous mycobacteria species based on 7547 genomic profiles.</title>
        <authorList>
            <person name="Matsumoto Y."/>
            <person name="Kinjo T."/>
            <person name="Motooka D."/>
            <person name="Nabeya D."/>
            <person name="Jung N."/>
            <person name="Uechi K."/>
            <person name="Horii T."/>
            <person name="Iida T."/>
            <person name="Fujita J."/>
            <person name="Nakamura S."/>
        </authorList>
    </citation>
    <scope>NUCLEOTIDE SEQUENCE [LARGE SCALE GENOMIC DNA]</scope>
    <source>
        <strain evidence="8 9">JCM 12375</strain>
    </source>
</reference>
<sequence>MDVERTAIGPMLLVAVDQFESPPLVRDPWAARILPPSWRVPLALCRFGAVRRMLRAVSDKSAPGAWTSLLCRKRYIDDLLREAAGNGLDAVVIVGAGLDTRAYRVDELAGAAIWEVDLPANIEAKSAALRRCFGRIPPTVTLLAMDLDTDDLAEWLANSGFDANMRTFFVLESVTMYLREVAVRRTLQSMAACAVRSRLGFTYFRKDFVDGQCLYGARDSYQRFVVRKGLWKFGIDPRGVADLLVETGWRETEQGEDHRGRPGSREPAPAAAVGCGFDRGVLGDRGPSAGHRDADAQRGGDDGRPADA</sequence>
<evidence type="ECO:0000256" key="6">
    <source>
        <dbReference type="RuleBase" id="RU362030"/>
    </source>
</evidence>
<feature type="compositionally biased region" description="Basic and acidic residues" evidence="7">
    <location>
        <begin position="251"/>
        <end position="264"/>
    </location>
</feature>
<keyword evidence="4" id="KW-0808">Transferase</keyword>
<evidence type="ECO:0000256" key="3">
    <source>
        <dbReference type="ARBA" id="ARBA00022603"/>
    </source>
</evidence>
<keyword evidence="3 6" id="KW-0489">Methyltransferase</keyword>
<dbReference type="NCBIfam" id="TIGR00027">
    <property type="entry name" value="mthyl_TIGR00027"/>
    <property type="match status" value="1"/>
</dbReference>
<keyword evidence="9" id="KW-1185">Reference proteome</keyword>
<dbReference type="Gene3D" id="3.40.50.150">
    <property type="entry name" value="Vaccinia Virus protein VP39"/>
    <property type="match status" value="1"/>
</dbReference>
<dbReference type="PANTHER" id="PTHR43619:SF2">
    <property type="entry name" value="S-ADENOSYL-L-METHIONINE-DEPENDENT METHYLTRANSFERASES SUPERFAMILY PROTEIN"/>
    <property type="match status" value="1"/>
</dbReference>
<dbReference type="InterPro" id="IPR011610">
    <property type="entry name" value="SAM_mthyl_Trfase_ML2640-like"/>
</dbReference>
<protein>
    <recommendedName>
        <fullName evidence="6">S-adenosyl-L-methionine-dependent methyltransferase</fullName>
        <ecNumber evidence="6">2.1.1.-</ecNumber>
    </recommendedName>
</protein>
<evidence type="ECO:0000313" key="8">
    <source>
        <dbReference type="EMBL" id="BBX32828.1"/>
    </source>
</evidence>
<dbReference type="InterPro" id="IPR029063">
    <property type="entry name" value="SAM-dependent_MTases_sf"/>
</dbReference>
<evidence type="ECO:0000256" key="7">
    <source>
        <dbReference type="SAM" id="MobiDB-lite"/>
    </source>
</evidence>